<dbReference type="SUPFAM" id="SSF51445">
    <property type="entry name" value="(Trans)glycosidases"/>
    <property type="match status" value="1"/>
</dbReference>
<comment type="similarity">
    <text evidence="1 4">Belongs to the glycosyl hydrolase 5 (cellulase A) family.</text>
</comment>
<organism evidence="7 8">
    <name type="scientific">Cadophora malorum</name>
    <dbReference type="NCBI Taxonomy" id="108018"/>
    <lineage>
        <taxon>Eukaryota</taxon>
        <taxon>Fungi</taxon>
        <taxon>Dikarya</taxon>
        <taxon>Ascomycota</taxon>
        <taxon>Pezizomycotina</taxon>
        <taxon>Leotiomycetes</taxon>
        <taxon>Helotiales</taxon>
        <taxon>Ploettnerulaceae</taxon>
        <taxon>Cadophora</taxon>
    </lineage>
</organism>
<feature type="domain" description="Glycoside hydrolase family 5" evidence="6">
    <location>
        <begin position="47"/>
        <end position="362"/>
    </location>
</feature>
<evidence type="ECO:0000256" key="2">
    <source>
        <dbReference type="ARBA" id="ARBA00022801"/>
    </source>
</evidence>
<keyword evidence="3 4" id="KW-0326">Glycosidase</keyword>
<dbReference type="PANTHER" id="PTHR31263">
    <property type="entry name" value="CELLULASE FAMILY PROTEIN (AFU_ORTHOLOGUE AFUA_5G14560)"/>
    <property type="match status" value="1"/>
</dbReference>
<dbReference type="AlphaFoldDB" id="A0A8H7W455"/>
<feature type="chain" id="PRO_5034308497" description="Glycoside hydrolase family 5 domain-containing protein" evidence="5">
    <location>
        <begin position="21"/>
        <end position="407"/>
    </location>
</feature>
<keyword evidence="2 4" id="KW-0378">Hydrolase</keyword>
<dbReference type="PANTHER" id="PTHR31263:SF0">
    <property type="entry name" value="CELLULASE FAMILY PROTEIN (AFU_ORTHOLOGUE AFUA_5G14560)"/>
    <property type="match status" value="1"/>
</dbReference>
<dbReference type="EMBL" id="JAFJYH010000184">
    <property type="protein sequence ID" value="KAG4416500.1"/>
    <property type="molecule type" value="Genomic_DNA"/>
</dbReference>
<evidence type="ECO:0000259" key="6">
    <source>
        <dbReference type="Pfam" id="PF00150"/>
    </source>
</evidence>
<proteinExistence type="inferred from homology"/>
<evidence type="ECO:0000313" key="7">
    <source>
        <dbReference type="EMBL" id="KAG4416500.1"/>
    </source>
</evidence>
<evidence type="ECO:0000256" key="3">
    <source>
        <dbReference type="ARBA" id="ARBA00023295"/>
    </source>
</evidence>
<dbReference type="Pfam" id="PF00150">
    <property type="entry name" value="Cellulase"/>
    <property type="match status" value="1"/>
</dbReference>
<dbReference type="Gene3D" id="3.20.20.80">
    <property type="entry name" value="Glycosidases"/>
    <property type="match status" value="1"/>
</dbReference>
<accession>A0A8H7W455</accession>
<sequence>MHFKLPSLAILALSVVGGQCWPDAPFFSSGRWIHNSKGNNVTYAGVNWPGAADVMIPEGLQYTSIAKIVSDIKSLGMNAIRLTFAIEMIDDILDNGGDVKLSAAFNKALGTTNGPIVLQKVLKNNPTFTASTTRLQVFDAVAAECLKQQIYVHLDNHMSDGKWCCSSDDGNSWFGDTYFNTAKWKRGLEYMVQHGKNWPALTSIGMRNELRNPTNNATLATTYNWGVWYTNMVAASKIINAANPDILITFSGLNFDTQLKPVVEGTDLGNGVKFLKSSFTYADKIILELHDYENSITSCSSLQSNLVNNGFSTLTGTKTNTLPMMLTEWGHNQADSSYTGVYASCLRSYLPAQKVGWFYWVVAGSYYIRSGTQDYEETWGLYNHDWSGWRSAANIVEMKKAVAATLA</sequence>
<dbReference type="GO" id="GO:0000272">
    <property type="term" value="P:polysaccharide catabolic process"/>
    <property type="evidence" value="ECO:0007669"/>
    <property type="project" value="InterPro"/>
</dbReference>
<gene>
    <name evidence="7" type="ORF">IFR04_010356</name>
</gene>
<dbReference type="OrthoDB" id="442731at2759"/>
<comment type="caution">
    <text evidence="7">The sequence shown here is derived from an EMBL/GenBank/DDBJ whole genome shotgun (WGS) entry which is preliminary data.</text>
</comment>
<evidence type="ECO:0000256" key="4">
    <source>
        <dbReference type="RuleBase" id="RU361153"/>
    </source>
</evidence>
<evidence type="ECO:0000256" key="5">
    <source>
        <dbReference type="SAM" id="SignalP"/>
    </source>
</evidence>
<reference evidence="7" key="1">
    <citation type="submission" date="2021-02" db="EMBL/GenBank/DDBJ databases">
        <title>Genome sequence Cadophora malorum strain M34.</title>
        <authorList>
            <person name="Stefanovic E."/>
            <person name="Vu D."/>
            <person name="Scully C."/>
            <person name="Dijksterhuis J."/>
            <person name="Roader J."/>
            <person name="Houbraken J."/>
        </authorList>
    </citation>
    <scope>NUCLEOTIDE SEQUENCE</scope>
    <source>
        <strain evidence="7">M34</strain>
    </source>
</reference>
<keyword evidence="5" id="KW-0732">Signal</keyword>
<evidence type="ECO:0000313" key="8">
    <source>
        <dbReference type="Proteomes" id="UP000664132"/>
    </source>
</evidence>
<dbReference type="InterPro" id="IPR017853">
    <property type="entry name" value="GH"/>
</dbReference>
<keyword evidence="8" id="KW-1185">Reference proteome</keyword>
<dbReference type="InterPro" id="IPR001547">
    <property type="entry name" value="Glyco_hydro_5"/>
</dbReference>
<name>A0A8H7W455_9HELO</name>
<protein>
    <recommendedName>
        <fullName evidence="6">Glycoside hydrolase family 5 domain-containing protein</fullName>
    </recommendedName>
</protein>
<dbReference type="GO" id="GO:0004553">
    <property type="term" value="F:hydrolase activity, hydrolyzing O-glycosyl compounds"/>
    <property type="evidence" value="ECO:0007669"/>
    <property type="project" value="InterPro"/>
</dbReference>
<evidence type="ECO:0000256" key="1">
    <source>
        <dbReference type="ARBA" id="ARBA00005641"/>
    </source>
</evidence>
<dbReference type="Proteomes" id="UP000664132">
    <property type="component" value="Unassembled WGS sequence"/>
</dbReference>
<feature type="signal peptide" evidence="5">
    <location>
        <begin position="1"/>
        <end position="20"/>
    </location>
</feature>